<accession>A0ABY0HUP9</accession>
<dbReference type="PANTHER" id="PTHR33420:SF12">
    <property type="entry name" value="FIMBRIN-LIKE PROTEIN FIMI-RELATED"/>
    <property type="match status" value="1"/>
</dbReference>
<proteinExistence type="inferred from homology"/>
<keyword evidence="4" id="KW-0281">Fimbrium</keyword>
<dbReference type="InterPro" id="IPR050263">
    <property type="entry name" value="Bact_Fimbrial_Adh_Pro"/>
</dbReference>
<feature type="domain" description="Fimbrial-type adhesion" evidence="5">
    <location>
        <begin position="3"/>
        <end position="145"/>
    </location>
</feature>
<evidence type="ECO:0000256" key="1">
    <source>
        <dbReference type="ARBA" id="ARBA00004561"/>
    </source>
</evidence>
<protein>
    <recommendedName>
        <fullName evidence="5">Fimbrial-type adhesion domain-containing protein</fullName>
    </recommendedName>
</protein>
<comment type="caution">
    <text evidence="6">The sequence shown here is derived from an EMBL/GenBank/DDBJ whole genome shotgun (WGS) entry which is preliminary data.</text>
</comment>
<organism evidence="6 7">
    <name type="scientific">Citrobacter amalonaticus</name>
    <dbReference type="NCBI Taxonomy" id="35703"/>
    <lineage>
        <taxon>Bacteria</taxon>
        <taxon>Pseudomonadati</taxon>
        <taxon>Pseudomonadota</taxon>
        <taxon>Gammaproteobacteria</taxon>
        <taxon>Enterobacterales</taxon>
        <taxon>Enterobacteriaceae</taxon>
        <taxon>Citrobacter</taxon>
    </lineage>
</organism>
<comment type="similarity">
    <text evidence="2">Belongs to the fimbrial protein family.</text>
</comment>
<evidence type="ECO:0000313" key="6">
    <source>
        <dbReference type="EMBL" id="RYT42462.1"/>
    </source>
</evidence>
<dbReference type="InterPro" id="IPR000259">
    <property type="entry name" value="Adhesion_dom_fimbrial"/>
</dbReference>
<keyword evidence="7" id="KW-1185">Reference proteome</keyword>
<gene>
    <name evidence="6" type="ORF">EAJ18_16185</name>
</gene>
<dbReference type="Pfam" id="PF00419">
    <property type="entry name" value="Fimbrial"/>
    <property type="match status" value="1"/>
</dbReference>
<dbReference type="Proteomes" id="UP000292985">
    <property type="component" value="Unassembled WGS sequence"/>
</dbReference>
<keyword evidence="3" id="KW-0732">Signal</keyword>
<dbReference type="Gene3D" id="2.60.40.1090">
    <property type="entry name" value="Fimbrial-type adhesion domain"/>
    <property type="match status" value="1"/>
</dbReference>
<evidence type="ECO:0000313" key="7">
    <source>
        <dbReference type="Proteomes" id="UP000292985"/>
    </source>
</evidence>
<evidence type="ECO:0000256" key="3">
    <source>
        <dbReference type="ARBA" id="ARBA00022729"/>
    </source>
</evidence>
<evidence type="ECO:0000259" key="5">
    <source>
        <dbReference type="Pfam" id="PF00419"/>
    </source>
</evidence>
<dbReference type="EMBL" id="RCYA01000006">
    <property type="protein sequence ID" value="RYT42462.1"/>
    <property type="molecule type" value="Genomic_DNA"/>
</dbReference>
<reference evidence="6 7" key="1">
    <citation type="journal article" date="2019" name="Science, e1252229">
        <title>Invertible promoters mediate bacterial phase variation, antibiotic resistance, and host adaptation in the gut.</title>
        <authorList>
            <person name="Jiang X."/>
            <person name="Hall A.B."/>
            <person name="Arthur T.D."/>
            <person name="Plichta D.R."/>
            <person name="Covington C.T."/>
            <person name="Poyet M."/>
            <person name="Crothers J."/>
            <person name="Moses P.L."/>
            <person name="Tolonen A.C."/>
            <person name="Vlamakis H."/>
            <person name="Alm E.J."/>
            <person name="Xavier R.J."/>
        </authorList>
    </citation>
    <scope>NUCLEOTIDE SEQUENCE [LARGE SCALE GENOMIC DNA]</scope>
    <source>
        <strain evidence="7">ca_0067</strain>
    </source>
</reference>
<dbReference type="InterPro" id="IPR036937">
    <property type="entry name" value="Adhesion_dom_fimbrial_sf"/>
</dbReference>
<comment type="subcellular location">
    <subcellularLocation>
        <location evidence="1">Fimbrium</location>
    </subcellularLocation>
</comment>
<dbReference type="RefSeq" id="WP_130097957.1">
    <property type="nucleotide sequence ID" value="NZ_RCYA01000006.1"/>
</dbReference>
<dbReference type="PANTHER" id="PTHR33420">
    <property type="entry name" value="FIMBRIAL SUBUNIT ELFA-RELATED"/>
    <property type="match status" value="1"/>
</dbReference>
<sequence length="145" mass="15383">MNGSITVLACTIPSGTNLAFPIGDVQADQFTQLGTHSQESSTADLKRDCDANANINVTLTGAQNPDTTDDSVLELSNQGDDKVAAGIGVHLLYNDTPLELNKMLNLKRSAGGLESFPITARYIQTKDKVRAGQANATATLNLTYQ</sequence>
<evidence type="ECO:0000256" key="4">
    <source>
        <dbReference type="ARBA" id="ARBA00023263"/>
    </source>
</evidence>
<name>A0ABY0HUP9_CITAM</name>
<evidence type="ECO:0000256" key="2">
    <source>
        <dbReference type="ARBA" id="ARBA00006671"/>
    </source>
</evidence>
<dbReference type="SUPFAM" id="SSF49401">
    <property type="entry name" value="Bacterial adhesins"/>
    <property type="match status" value="1"/>
</dbReference>
<dbReference type="InterPro" id="IPR008966">
    <property type="entry name" value="Adhesion_dom_sf"/>
</dbReference>